<dbReference type="Proteomes" id="UP000199341">
    <property type="component" value="Unassembled WGS sequence"/>
</dbReference>
<dbReference type="InterPro" id="IPR029069">
    <property type="entry name" value="HotDog_dom_sf"/>
</dbReference>
<proteinExistence type="predicted"/>
<keyword evidence="1" id="KW-0378">Hydrolase</keyword>
<dbReference type="CDD" id="cd00586">
    <property type="entry name" value="4HBT"/>
    <property type="match status" value="1"/>
</dbReference>
<dbReference type="STRING" id="310781.SAMN05216259_12544"/>
<name>A0A1H0S394_9ACTN</name>
<protein>
    <submittedName>
        <fullName evidence="1">Acyl-CoA thioester hydrolase</fullName>
    </submittedName>
</protein>
<dbReference type="RefSeq" id="WP_093788426.1">
    <property type="nucleotide sequence ID" value="NZ_FNIE01000025.1"/>
</dbReference>
<dbReference type="AlphaFoldDB" id="A0A1H0S394"/>
<evidence type="ECO:0000313" key="1">
    <source>
        <dbReference type="EMBL" id="SDP36223.1"/>
    </source>
</evidence>
<dbReference type="SUPFAM" id="SSF54637">
    <property type="entry name" value="Thioesterase/thiol ester dehydrase-isomerase"/>
    <property type="match status" value="1"/>
</dbReference>
<dbReference type="EMBL" id="FNIE01000025">
    <property type="protein sequence ID" value="SDP36223.1"/>
    <property type="molecule type" value="Genomic_DNA"/>
</dbReference>
<dbReference type="Pfam" id="PF13279">
    <property type="entry name" value="4HBT_2"/>
    <property type="match status" value="1"/>
</dbReference>
<dbReference type="Gene3D" id="3.10.129.10">
    <property type="entry name" value="Hotdog Thioesterase"/>
    <property type="match status" value="1"/>
</dbReference>
<evidence type="ECO:0000313" key="2">
    <source>
        <dbReference type="Proteomes" id="UP000199341"/>
    </source>
</evidence>
<organism evidence="1 2">
    <name type="scientific">Actinacidiphila guanduensis</name>
    <dbReference type="NCBI Taxonomy" id="310781"/>
    <lineage>
        <taxon>Bacteria</taxon>
        <taxon>Bacillati</taxon>
        <taxon>Actinomycetota</taxon>
        <taxon>Actinomycetes</taxon>
        <taxon>Kitasatosporales</taxon>
        <taxon>Streptomycetaceae</taxon>
        <taxon>Actinacidiphila</taxon>
    </lineage>
</organism>
<sequence>MPSATLPSEPQSGNVGIFIPVEIFFDDLDAMGLLYNGRFQTLVERAWFTFWRDRGIGGRTGLEGDSFNVIKAFTITYETPVTLVGTYAVHLWIDRLGTTSATAGFRFCSLDGATTYAHGTRAIVCLDRTTLTPTPWSSDARRIAETIMRQGH</sequence>
<dbReference type="OrthoDB" id="194128at2"/>
<gene>
    <name evidence="1" type="ORF">SAMN05216259_12544</name>
</gene>
<reference evidence="1 2" key="1">
    <citation type="submission" date="2016-10" db="EMBL/GenBank/DDBJ databases">
        <authorList>
            <person name="de Groot N.N."/>
        </authorList>
    </citation>
    <scope>NUCLEOTIDE SEQUENCE [LARGE SCALE GENOMIC DNA]</scope>
    <source>
        <strain evidence="1 2">CGMCC 4.2022</strain>
    </source>
</reference>
<keyword evidence="2" id="KW-1185">Reference proteome</keyword>
<accession>A0A1H0S394</accession>
<dbReference type="GO" id="GO:0016787">
    <property type="term" value="F:hydrolase activity"/>
    <property type="evidence" value="ECO:0007669"/>
    <property type="project" value="UniProtKB-KW"/>
</dbReference>